<dbReference type="Gene3D" id="3.40.50.300">
    <property type="entry name" value="P-loop containing nucleotide triphosphate hydrolases"/>
    <property type="match status" value="3"/>
</dbReference>
<dbReference type="GO" id="GO:0016301">
    <property type="term" value="F:kinase activity"/>
    <property type="evidence" value="ECO:0007669"/>
    <property type="project" value="UniProtKB-KW"/>
</dbReference>
<accession>A0ABP6SAU3</accession>
<dbReference type="Proteomes" id="UP001499990">
    <property type="component" value="Unassembled WGS sequence"/>
</dbReference>
<reference evidence="2" key="1">
    <citation type="journal article" date="2019" name="Int. J. Syst. Evol. Microbiol.">
        <title>The Global Catalogue of Microorganisms (GCM) 10K type strain sequencing project: providing services to taxonomists for standard genome sequencing and annotation.</title>
        <authorList>
            <consortium name="The Broad Institute Genomics Platform"/>
            <consortium name="The Broad Institute Genome Sequencing Center for Infectious Disease"/>
            <person name="Wu L."/>
            <person name="Ma J."/>
        </authorList>
    </citation>
    <scope>NUCLEOTIDE SEQUENCE [LARGE SCALE GENOMIC DNA]</scope>
    <source>
        <strain evidence="2">JCM 9651</strain>
    </source>
</reference>
<gene>
    <name evidence="1" type="ORF">GCM10020367_27010</name>
</gene>
<dbReference type="InterPro" id="IPR027417">
    <property type="entry name" value="P-loop_NTPase"/>
</dbReference>
<keyword evidence="2" id="KW-1185">Reference proteome</keyword>
<dbReference type="PANTHER" id="PTHR10285">
    <property type="entry name" value="URIDINE KINASE"/>
    <property type="match status" value="1"/>
</dbReference>
<dbReference type="SUPFAM" id="SSF52540">
    <property type="entry name" value="P-loop containing nucleoside triphosphate hydrolases"/>
    <property type="match status" value="1"/>
</dbReference>
<organism evidence="1 2">
    <name type="scientific">Streptomyces sannanensis</name>
    <dbReference type="NCBI Taxonomy" id="285536"/>
    <lineage>
        <taxon>Bacteria</taxon>
        <taxon>Bacillati</taxon>
        <taxon>Actinomycetota</taxon>
        <taxon>Actinomycetes</taxon>
        <taxon>Kitasatosporales</taxon>
        <taxon>Streptomycetaceae</taxon>
        <taxon>Streptomyces</taxon>
    </lineage>
</organism>
<name>A0ABP6SAU3_9ACTN</name>
<keyword evidence="1" id="KW-0418">Kinase</keyword>
<protein>
    <submittedName>
        <fullName evidence="1">Nucleoside/nucleotide kinase family protein</fullName>
    </submittedName>
</protein>
<proteinExistence type="predicted"/>
<evidence type="ECO:0000313" key="1">
    <source>
        <dbReference type="EMBL" id="GAA3372367.1"/>
    </source>
</evidence>
<dbReference type="RefSeq" id="WP_345037020.1">
    <property type="nucleotide sequence ID" value="NZ_BAAAYL010000001.1"/>
</dbReference>
<sequence>MTAALLEDAVALAKEAAPRAILGLTGPPAAGKSTLATHLVDEVNRRLGPDTAAYLPMDGFHLSNLQLQRMGRQNRKGAPDTFDVHGYVALLHRVTGVVEHDIYVPSYDRTLHEPIAARLVVAPETKLVITEGNYLASDESVWREVRKFLRALWYIETADEVRESRLAERQITGGRNHDEAWAWVESNDRPNGEVVKKTRDNCTRVVVPGTITPAP</sequence>
<comment type="caution">
    <text evidence="1">The sequence shown here is derived from an EMBL/GenBank/DDBJ whole genome shotgun (WGS) entry which is preliminary data.</text>
</comment>
<keyword evidence="1" id="KW-0808">Transferase</keyword>
<dbReference type="NCBIfam" id="NF006743">
    <property type="entry name" value="PRK09270.1-2"/>
    <property type="match status" value="1"/>
</dbReference>
<evidence type="ECO:0000313" key="2">
    <source>
        <dbReference type="Proteomes" id="UP001499990"/>
    </source>
</evidence>
<dbReference type="EMBL" id="BAAAYL010000001">
    <property type="protein sequence ID" value="GAA3372367.1"/>
    <property type="molecule type" value="Genomic_DNA"/>
</dbReference>